<evidence type="ECO:0000256" key="3">
    <source>
        <dbReference type="ARBA" id="ARBA00022679"/>
    </source>
</evidence>
<dbReference type="PROSITE" id="PS00606">
    <property type="entry name" value="KS3_1"/>
    <property type="match status" value="2"/>
</dbReference>
<dbReference type="Pfam" id="PF00109">
    <property type="entry name" value="ketoacyl-synt"/>
    <property type="match status" value="2"/>
</dbReference>
<dbReference type="PANTHER" id="PTHR43775:SF37">
    <property type="entry name" value="SI:DKEY-61P9.11"/>
    <property type="match status" value="1"/>
</dbReference>
<proteinExistence type="predicted"/>
<dbReference type="GO" id="GO:0004315">
    <property type="term" value="F:3-oxoacyl-[acyl-carrier-protein] synthase activity"/>
    <property type="evidence" value="ECO:0007669"/>
    <property type="project" value="InterPro"/>
</dbReference>
<dbReference type="InterPro" id="IPR016039">
    <property type="entry name" value="Thiolase-like"/>
</dbReference>
<dbReference type="RefSeq" id="WP_075123661.1">
    <property type="nucleotide sequence ID" value="NZ_MSIE01000001.1"/>
</dbReference>
<dbReference type="InterPro" id="IPR020806">
    <property type="entry name" value="PKS_PP-bd"/>
</dbReference>
<dbReference type="Proteomes" id="UP000185596">
    <property type="component" value="Unassembled WGS sequence"/>
</dbReference>
<dbReference type="InterPro" id="IPR032821">
    <property type="entry name" value="PKS_assoc"/>
</dbReference>
<dbReference type="OrthoDB" id="3488622at2"/>
<dbReference type="InterPro" id="IPR050091">
    <property type="entry name" value="PKS_NRPS_Biosynth_Enz"/>
</dbReference>
<dbReference type="EMBL" id="MSIE01000001">
    <property type="protein sequence ID" value="OLF19627.1"/>
    <property type="molecule type" value="Genomic_DNA"/>
</dbReference>
<dbReference type="GO" id="GO:0004312">
    <property type="term" value="F:fatty acid synthase activity"/>
    <property type="evidence" value="ECO:0007669"/>
    <property type="project" value="TreeGrafter"/>
</dbReference>
<dbReference type="GO" id="GO:0031177">
    <property type="term" value="F:phosphopantetheine binding"/>
    <property type="evidence" value="ECO:0007669"/>
    <property type="project" value="InterPro"/>
</dbReference>
<gene>
    <name evidence="6" type="ORF">BU204_01600</name>
</gene>
<dbReference type="SUPFAM" id="SSF47336">
    <property type="entry name" value="ACP-like"/>
    <property type="match status" value="1"/>
</dbReference>
<dbReference type="Gene3D" id="3.40.47.10">
    <property type="match status" value="2"/>
</dbReference>
<sequence>MREEVAIVGVACRYPGAAHAHDFWENIANKRSEISEVGPDNWDSDTFYSPDGVASEQVNSKWIGGVSGSRNLDHAFFNISPREAVAMDPQHRILLEEAWHCLEDSGLSIDLLRGSRTSVNIALSVHDYLLKATANNKRVDVFDPVGNYHCLSANRISNFMDLRGPSRAVDTACSSSLVALSHGRQDLLYEDCDFTFVGGVNLVFSPWRYLAFTQSRMLSPDGRCFTFDSRANGYVPGEGAGVVLLTTLSNAERLGCHVYGVLKGIATNHNGHNRNVTAPSVAAQVDVISRALADAQVDPAQVSYVEAHGTGTSLGDPIEIEALGIAYAGRVRTSALSVGSVKTNIGHLEAGAGMAGLIKVLLMFQNRTIAPTLNIERVNPLIENTSERVEFPGDAVPWSSEEPRTAGISSFGFGGVNCHAIVAEHQPRECRPDSVPGPVSDGGFSPVFTLAAKSRTALERSLGEWSHRVRSVRPEALGDLCRATNQRDLTLPYRFASRAGDLVAALTRVDGEIRHSHKPPELAVLLPAGPVESIGDPAVAAHRPTVLAEAVVDSAKPALDSFATRLALLRALAGRNVHGAELVALCGNGAAAVMVHSGMMSVADAADALAAGSALVATASPTVAVHIGARWFLPNEITAEYLAELAHNCARSVAVATGYAAQAAGLLGHQHTFTRAFGAWANPTRAHGLPLAEVVHDFARVVDSLTPEHLAMTALAIDVAHTEIDHAWGLAPAGWRDASTGELASLVRRNIVSPVTALDILAGTADLATVAAQAREHRDVRSSVLTDLPLLRQHTDEQHRGLRIPVTEAAAAWEFPDDTRADCAAVLGGWDSTDRLRSVRIHAPTADAFATCLIELWHAGCDVDWAGAQTSFERIPGLPGYSFDPHEHWHEYEVCRTDGLEPATPSVSEERSAADTAPPHGYTASDRSAEADQSSSATMSDDELAAELRQLLRQLVARSTKNQLGAVGADTEFADLGLDSLIIHSLNGELVQRFGEVAATLFFECRDIRSLADRLLRDYRPAVATCFAVHVSARRTPETARPHSETTAAHHGPDGPRSDLSRHPMPPQRSVVLPPRTHTEHERAAPIAIIGLDGRFPGADSLDEFWAGLWAGADWITEIPRDRWDHDRYFDPRRGVPGKVYAKWGGFLSDVDRFDAAAFGIAPSEAQFMDPQERLFLESAYGCLEVAGYSRERLRAQHDNEVGVFVGASFNNYQLIQYEAALARHGWPADVLNSQTYAIANRVSFTYDLRGPSLALDTACSSSLYAIHLACESLRRGESELALAGGVNLSLHPSKYQMMARYQFLSSDGRCRAFGDGGDGYVPAETVGSFLLKPLVTAERDGDRIYGVIRGSAITHGGRANGFTVPNPTAQALAIERALHQAAVDPATISYVEAHGTGTQLGDPIEIAGLTTAFGSARKQYCAIGSVKSNIGHGEAAAGVAQVAKVVLQMQHRTLVPSLLHANRTNPSIDFANSPVYVQQSLGDWNPERTGRGDVPLRAGITSIGAGGTNVHLVMEEYGR</sequence>
<keyword evidence="2" id="KW-0597">Phosphoprotein</keyword>
<dbReference type="SUPFAM" id="SSF53901">
    <property type="entry name" value="Thiolase-like"/>
    <property type="match status" value="2"/>
</dbReference>
<feature type="region of interest" description="Disordered" evidence="4">
    <location>
        <begin position="900"/>
        <end position="940"/>
    </location>
</feature>
<dbReference type="InterPro" id="IPR018201">
    <property type="entry name" value="Ketoacyl_synth_AS"/>
</dbReference>
<dbReference type="STRING" id="1912961.BU204_01600"/>
<evidence type="ECO:0000256" key="4">
    <source>
        <dbReference type="SAM" id="MobiDB-lite"/>
    </source>
</evidence>
<dbReference type="InterPro" id="IPR036736">
    <property type="entry name" value="ACP-like_sf"/>
</dbReference>
<evidence type="ECO:0000259" key="5">
    <source>
        <dbReference type="PROSITE" id="PS52004"/>
    </source>
</evidence>
<dbReference type="PANTHER" id="PTHR43775">
    <property type="entry name" value="FATTY ACID SYNTHASE"/>
    <property type="match status" value="1"/>
</dbReference>
<feature type="domain" description="Ketosynthase family 3 (KS3)" evidence="5">
    <location>
        <begin position="2"/>
        <end position="424"/>
    </location>
</feature>
<keyword evidence="3" id="KW-0808">Transferase</keyword>
<feature type="region of interest" description="Disordered" evidence="4">
    <location>
        <begin position="1035"/>
        <end position="1078"/>
    </location>
</feature>
<dbReference type="Pfam" id="PF16197">
    <property type="entry name" value="KAsynt_C_assoc"/>
    <property type="match status" value="1"/>
</dbReference>
<feature type="compositionally biased region" description="Basic and acidic residues" evidence="4">
    <location>
        <begin position="1035"/>
        <end position="1044"/>
    </location>
</feature>
<dbReference type="InterPro" id="IPR009081">
    <property type="entry name" value="PP-bd_ACP"/>
</dbReference>
<dbReference type="PROSITE" id="PS52004">
    <property type="entry name" value="KS3_2"/>
    <property type="match status" value="2"/>
</dbReference>
<accession>A0A1Q8CZ35</accession>
<reference evidence="6 7" key="1">
    <citation type="submission" date="2016-12" db="EMBL/GenBank/DDBJ databases">
        <title>The draft genome sequence of Actinophytocola sp. 11-183.</title>
        <authorList>
            <person name="Wang W."/>
            <person name="Yuan L."/>
        </authorList>
    </citation>
    <scope>NUCLEOTIDE SEQUENCE [LARGE SCALE GENOMIC DNA]</scope>
    <source>
        <strain evidence="6 7">11-183</strain>
    </source>
</reference>
<dbReference type="FunFam" id="3.40.47.10:FF:000019">
    <property type="entry name" value="Polyketide synthase type I"/>
    <property type="match status" value="1"/>
</dbReference>
<dbReference type="InterPro" id="IPR014030">
    <property type="entry name" value="Ketoacyl_synth_N"/>
</dbReference>
<dbReference type="SMART" id="SM00825">
    <property type="entry name" value="PKS_KS"/>
    <property type="match status" value="2"/>
</dbReference>
<dbReference type="Gene3D" id="1.10.1200.10">
    <property type="entry name" value="ACP-like"/>
    <property type="match status" value="1"/>
</dbReference>
<keyword evidence="1" id="KW-0596">Phosphopantetheine</keyword>
<feature type="domain" description="Ketosynthase family 3 (KS3)" evidence="5">
    <location>
        <begin position="1084"/>
        <end position="1517"/>
    </location>
</feature>
<dbReference type="SMART" id="SM00823">
    <property type="entry name" value="PKS_PP"/>
    <property type="match status" value="1"/>
</dbReference>
<evidence type="ECO:0000313" key="6">
    <source>
        <dbReference type="EMBL" id="OLF19627.1"/>
    </source>
</evidence>
<protein>
    <recommendedName>
        <fullName evidence="5">Ketosynthase family 3 (KS3) domain-containing protein</fullName>
    </recommendedName>
</protein>
<dbReference type="Pfam" id="PF02801">
    <property type="entry name" value="Ketoacyl-synt_C"/>
    <property type="match status" value="2"/>
</dbReference>
<evidence type="ECO:0000313" key="7">
    <source>
        <dbReference type="Proteomes" id="UP000185596"/>
    </source>
</evidence>
<comment type="caution">
    <text evidence="6">The sequence shown here is derived from an EMBL/GenBank/DDBJ whole genome shotgun (WGS) entry which is preliminary data.</text>
</comment>
<dbReference type="CDD" id="cd00833">
    <property type="entry name" value="PKS"/>
    <property type="match status" value="2"/>
</dbReference>
<evidence type="ECO:0000256" key="2">
    <source>
        <dbReference type="ARBA" id="ARBA00022553"/>
    </source>
</evidence>
<dbReference type="Pfam" id="PF00550">
    <property type="entry name" value="PP-binding"/>
    <property type="match status" value="1"/>
</dbReference>
<dbReference type="InterPro" id="IPR014031">
    <property type="entry name" value="Ketoacyl_synth_C"/>
</dbReference>
<dbReference type="GO" id="GO:0006633">
    <property type="term" value="P:fatty acid biosynthetic process"/>
    <property type="evidence" value="ECO:0007669"/>
    <property type="project" value="InterPro"/>
</dbReference>
<evidence type="ECO:0000256" key="1">
    <source>
        <dbReference type="ARBA" id="ARBA00022450"/>
    </source>
</evidence>
<feature type="compositionally biased region" description="Basic and acidic residues" evidence="4">
    <location>
        <begin position="1051"/>
        <end position="1062"/>
    </location>
</feature>
<name>A0A1Q8CZ35_9PSEU</name>
<dbReference type="InterPro" id="IPR020841">
    <property type="entry name" value="PKS_Beta-ketoAc_synthase_dom"/>
</dbReference>
<dbReference type="Gene3D" id="3.30.70.3290">
    <property type="match status" value="1"/>
</dbReference>
<organism evidence="6 7">
    <name type="scientific">Actinophytocola xanthii</name>
    <dbReference type="NCBI Taxonomy" id="1912961"/>
    <lineage>
        <taxon>Bacteria</taxon>
        <taxon>Bacillati</taxon>
        <taxon>Actinomycetota</taxon>
        <taxon>Actinomycetes</taxon>
        <taxon>Pseudonocardiales</taxon>
        <taxon>Pseudonocardiaceae</taxon>
    </lineage>
</organism>
<keyword evidence="7" id="KW-1185">Reference proteome</keyword>